<feature type="transmembrane region" description="Helical" evidence="1">
    <location>
        <begin position="6"/>
        <end position="25"/>
    </location>
</feature>
<gene>
    <name evidence="2" type="ORF">CLTEP_07020</name>
</gene>
<protein>
    <submittedName>
        <fullName evidence="2">Uncharacterized protein</fullName>
    </submittedName>
</protein>
<keyword evidence="1" id="KW-1133">Transmembrane helix</keyword>
<comment type="caution">
    <text evidence="2">The sequence shown here is derived from an EMBL/GenBank/DDBJ whole genome shotgun (WGS) entry which is preliminary data.</text>
</comment>
<feature type="transmembrane region" description="Helical" evidence="1">
    <location>
        <begin position="87"/>
        <end position="109"/>
    </location>
</feature>
<accession>A0A151B5U5</accession>
<dbReference type="PATRIC" id="fig|1121338.3.peg.712"/>
<evidence type="ECO:0000256" key="1">
    <source>
        <dbReference type="SAM" id="Phobius"/>
    </source>
</evidence>
<dbReference type="AlphaFoldDB" id="A0A151B5U5"/>
<sequence length="141" mass="15610">MEKRNIILGFIIIIVVTFICGFTPWGSFKSEINVFGTMTFSLTLNGFNGSITFMHIKLPNYIIMLLLSLASIIAILNIKKVISIPAIIIYVLFGISLLWIIAGIFIFATKGTVEIGIILMLLCNIFGIILLTKSMSFSKIS</sequence>
<reference evidence="2 3" key="1">
    <citation type="submission" date="2016-02" db="EMBL/GenBank/DDBJ databases">
        <title>Genome sequence of Clostridium tepidiprofundi DSM 19306.</title>
        <authorList>
            <person name="Poehlein A."/>
            <person name="Daniel R."/>
        </authorList>
    </citation>
    <scope>NUCLEOTIDE SEQUENCE [LARGE SCALE GENOMIC DNA]</scope>
    <source>
        <strain evidence="2 3">DSM 19306</strain>
    </source>
</reference>
<dbReference type="STRING" id="1121338.CLTEP_07020"/>
<feature type="transmembrane region" description="Helical" evidence="1">
    <location>
        <begin position="115"/>
        <end position="132"/>
    </location>
</feature>
<feature type="transmembrane region" description="Helical" evidence="1">
    <location>
        <begin position="32"/>
        <end position="55"/>
    </location>
</feature>
<dbReference type="Proteomes" id="UP000075531">
    <property type="component" value="Unassembled WGS sequence"/>
</dbReference>
<organism evidence="2 3">
    <name type="scientific">Clostridium tepidiprofundi DSM 19306</name>
    <dbReference type="NCBI Taxonomy" id="1121338"/>
    <lineage>
        <taxon>Bacteria</taxon>
        <taxon>Bacillati</taxon>
        <taxon>Bacillota</taxon>
        <taxon>Clostridia</taxon>
        <taxon>Eubacteriales</taxon>
        <taxon>Clostridiaceae</taxon>
        <taxon>Clostridium</taxon>
    </lineage>
</organism>
<keyword evidence="1" id="KW-0812">Transmembrane</keyword>
<evidence type="ECO:0000313" key="3">
    <source>
        <dbReference type="Proteomes" id="UP000075531"/>
    </source>
</evidence>
<keyword evidence="1" id="KW-0472">Membrane</keyword>
<name>A0A151B5U5_9CLOT</name>
<keyword evidence="3" id="KW-1185">Reference proteome</keyword>
<dbReference type="EMBL" id="LTBA01000004">
    <property type="protein sequence ID" value="KYH35298.1"/>
    <property type="molecule type" value="Genomic_DNA"/>
</dbReference>
<evidence type="ECO:0000313" key="2">
    <source>
        <dbReference type="EMBL" id="KYH35298.1"/>
    </source>
</evidence>
<feature type="transmembrane region" description="Helical" evidence="1">
    <location>
        <begin position="61"/>
        <end position="78"/>
    </location>
</feature>
<dbReference type="RefSeq" id="WP_066822662.1">
    <property type="nucleotide sequence ID" value="NZ_LTBA01000004.1"/>
</dbReference>
<proteinExistence type="predicted"/>